<evidence type="ECO:0000313" key="3">
    <source>
        <dbReference type="Proteomes" id="UP000020077"/>
    </source>
</evidence>
<evidence type="ECO:0000313" key="2">
    <source>
        <dbReference type="EMBL" id="KFB72902.1"/>
    </source>
</evidence>
<protein>
    <submittedName>
        <fullName evidence="2">Tfp pilus assembly protein PilX</fullName>
    </submittedName>
</protein>
<gene>
    <name evidence="2" type="ORF">AW09_001873</name>
</gene>
<dbReference type="Proteomes" id="UP000020077">
    <property type="component" value="Unassembled WGS sequence"/>
</dbReference>
<sequence>MSAPAKPVARPEGAPRGHQQGLVMLIALVMLVAMTMAGLTMIRGTGAGLGIAGNLAFKQTATSVADYGVENAIAWLTNPLRTSEVLKTDDTAAGYYSAWGTDFSPLTYDWTNSKLLTADDGLGNEVRYVVHRLCETPGLAPNAALQKCATVNTPCASCSKGGDASSLIDSVQPYYRITSRVKGPRNTVSYIQVIMY</sequence>
<keyword evidence="1" id="KW-0472">Membrane</keyword>
<feature type="transmembrane region" description="Helical" evidence="1">
    <location>
        <begin position="21"/>
        <end position="42"/>
    </location>
</feature>
<evidence type="ECO:0000256" key="1">
    <source>
        <dbReference type="SAM" id="Phobius"/>
    </source>
</evidence>
<dbReference type="AlphaFoldDB" id="A0A080LW07"/>
<reference evidence="2 3" key="1">
    <citation type="submission" date="2014-02" db="EMBL/GenBank/DDBJ databases">
        <title>Expanding our view of genomic diversity in Candidatus Accumulibacter clades.</title>
        <authorList>
            <person name="Skennerton C.T."/>
            <person name="Barr J.J."/>
            <person name="Slater F.R."/>
            <person name="Bond P.L."/>
            <person name="Tyson G.W."/>
        </authorList>
    </citation>
    <scope>NUCLEOTIDE SEQUENCE [LARGE SCALE GENOMIC DNA]</scope>
    <source>
        <strain evidence="3">BA-91</strain>
    </source>
</reference>
<proteinExistence type="predicted"/>
<comment type="caution">
    <text evidence="2">The sequence shown here is derived from an EMBL/GenBank/DDBJ whole genome shotgun (WGS) entry which is preliminary data.</text>
</comment>
<organism evidence="2 3">
    <name type="scientific">Candidatus Accumulibacter phosphatis</name>
    <dbReference type="NCBI Taxonomy" id="327160"/>
    <lineage>
        <taxon>Bacteria</taxon>
        <taxon>Pseudomonadati</taxon>
        <taxon>Pseudomonadota</taxon>
        <taxon>Betaproteobacteria</taxon>
        <taxon>Candidatus Accumulibacter</taxon>
    </lineage>
</organism>
<keyword evidence="1" id="KW-0812">Transmembrane</keyword>
<name>A0A080LW07_9PROT</name>
<dbReference type="EMBL" id="JDVG02000322">
    <property type="protein sequence ID" value="KFB72902.1"/>
    <property type="molecule type" value="Genomic_DNA"/>
</dbReference>
<accession>A0A080LW07</accession>
<keyword evidence="1" id="KW-1133">Transmembrane helix</keyword>